<keyword evidence="1" id="KW-0051">Antiviral defense</keyword>
<evidence type="ECO:0000313" key="4">
    <source>
        <dbReference type="Proteomes" id="UP000440125"/>
    </source>
</evidence>
<feature type="domain" description="CRISPR type III-associated protein" evidence="2">
    <location>
        <begin position="22"/>
        <end position="209"/>
    </location>
</feature>
<organism evidence="3 4">
    <name type="scientific">Acidianus infernus</name>
    <dbReference type="NCBI Taxonomy" id="12915"/>
    <lineage>
        <taxon>Archaea</taxon>
        <taxon>Thermoproteota</taxon>
        <taxon>Thermoprotei</taxon>
        <taxon>Sulfolobales</taxon>
        <taxon>Sulfolobaceae</taxon>
        <taxon>Acidianus</taxon>
    </lineage>
</organism>
<proteinExistence type="predicted"/>
<dbReference type="GO" id="GO:0051607">
    <property type="term" value="P:defense response to virus"/>
    <property type="evidence" value="ECO:0007669"/>
    <property type="project" value="UniProtKB-KW"/>
</dbReference>
<dbReference type="Pfam" id="PF03787">
    <property type="entry name" value="RAMPs"/>
    <property type="match status" value="1"/>
</dbReference>
<gene>
    <name evidence="3" type="ORF">D1867_00220</name>
</gene>
<dbReference type="Proteomes" id="UP000440125">
    <property type="component" value="Unassembled WGS sequence"/>
</dbReference>
<evidence type="ECO:0000313" key="3">
    <source>
        <dbReference type="EMBL" id="MUM63712.1"/>
    </source>
</evidence>
<dbReference type="InterPro" id="IPR052216">
    <property type="entry name" value="CRISPR_Csm3_endoribonuclease"/>
</dbReference>
<evidence type="ECO:0000259" key="2">
    <source>
        <dbReference type="Pfam" id="PF03787"/>
    </source>
</evidence>
<evidence type="ECO:0000256" key="1">
    <source>
        <dbReference type="ARBA" id="ARBA00023118"/>
    </source>
</evidence>
<dbReference type="EMBL" id="WFIY01000004">
    <property type="protein sequence ID" value="MUM63712.1"/>
    <property type="molecule type" value="Genomic_DNA"/>
</dbReference>
<protein>
    <submittedName>
        <fullName evidence="3">CRISPR-associated RAMP protein</fullName>
    </submittedName>
</protein>
<accession>A0A6A9Q931</accession>
<reference evidence="3 4" key="1">
    <citation type="submission" date="2019-10" db="EMBL/GenBank/DDBJ databases">
        <title>Genome Sequences from Six Type Strain Members of the Archaeal Family Sulfolobaceae: Acidianus ambivalens, Acidianus infernus, Metallosphaera prunae, Stygiolobus azoricus, Sulfolobus metallicus, and Sulfurisphaera ohwakuensis.</title>
        <authorList>
            <person name="Counts J.A."/>
            <person name="Kelly R.M."/>
        </authorList>
    </citation>
    <scope>NUCLEOTIDE SEQUENCE [LARGE SCALE GENOMIC DNA]</scope>
    <source>
        <strain evidence="3 4">DSM 3191</strain>
    </source>
</reference>
<dbReference type="AlphaFoldDB" id="A0A6A9Q931"/>
<sequence length="239" mass="26894">MNSIGGIVDFSIFQVLYEITGKLTNLSPLRIGTGKVARFDEPTDNPIITINGKPYVPGSTMKGALRNLVEMYSKTKGWKVIYPYDFSKDESEIYKDCVPCYLFGSTESASRVFVFDSPISSEYVRTYRTMVSINRTFGAQQPGNLYTLDYIEPGASFDFRMRVFNLDLESPTEDTEKKAVEALRFALSLLMNEGIMIGNRKSIGLGLVKLESPKVRKFTLKDGGLKEEEVDIKRILGEK</sequence>
<dbReference type="InterPro" id="IPR005537">
    <property type="entry name" value="RAMP_III_fam"/>
</dbReference>
<name>A0A6A9Q931_ACIIN</name>
<keyword evidence="4" id="KW-1185">Reference proteome</keyword>
<comment type="caution">
    <text evidence="3">The sequence shown here is derived from an EMBL/GenBank/DDBJ whole genome shotgun (WGS) entry which is preliminary data.</text>
</comment>
<dbReference type="PANTHER" id="PTHR35579">
    <property type="entry name" value="CRISPR SYSTEM CMS ENDORIBONUCLEASE CSM3"/>
    <property type="match status" value="1"/>
</dbReference>
<dbReference type="PANTHER" id="PTHR35579:SF6">
    <property type="entry name" value="DUF324 DOMAIN-CONTAINING PROTEIN"/>
    <property type="match status" value="1"/>
</dbReference>